<reference evidence="2" key="1">
    <citation type="submission" date="2022-06" db="EMBL/GenBank/DDBJ databases">
        <title>Genome Sequence of Candolleomyces eurysporus.</title>
        <authorList>
            <person name="Buettner E."/>
        </authorList>
    </citation>
    <scope>NUCLEOTIDE SEQUENCE</scope>
    <source>
        <strain evidence="2">VTCC 930004</strain>
    </source>
</reference>
<dbReference type="OrthoDB" id="10300762at2759"/>
<evidence type="ECO:0000313" key="2">
    <source>
        <dbReference type="EMBL" id="KAJ2929957.1"/>
    </source>
</evidence>
<organism evidence="2 3">
    <name type="scientific">Candolleomyces eurysporus</name>
    <dbReference type="NCBI Taxonomy" id="2828524"/>
    <lineage>
        <taxon>Eukaryota</taxon>
        <taxon>Fungi</taxon>
        <taxon>Dikarya</taxon>
        <taxon>Basidiomycota</taxon>
        <taxon>Agaricomycotina</taxon>
        <taxon>Agaricomycetes</taxon>
        <taxon>Agaricomycetidae</taxon>
        <taxon>Agaricales</taxon>
        <taxon>Agaricineae</taxon>
        <taxon>Psathyrellaceae</taxon>
        <taxon>Candolleomyces</taxon>
    </lineage>
</organism>
<name>A0A9W8J899_9AGAR</name>
<dbReference type="EMBL" id="JANBPK010000853">
    <property type="protein sequence ID" value="KAJ2929957.1"/>
    <property type="molecule type" value="Genomic_DNA"/>
</dbReference>
<sequence length="179" mass="19130">MSSHSSTGADTTTVNFVQTGGFQISNNNNYQPGSRHENPVYVMQSGVYRLASPGAVRRPPNGNRPPAVRNPNAHTLDGHFAGQRIYISTDSRNWEPGPTRYMSRSSRKADKTGAEPCSGEGKSKGETSLDPNEKVAPASTDGGASSLVEESSKTVATESPLDEWEDISGVETSDDRTGQ</sequence>
<keyword evidence="3" id="KW-1185">Reference proteome</keyword>
<comment type="caution">
    <text evidence="2">The sequence shown here is derived from an EMBL/GenBank/DDBJ whole genome shotgun (WGS) entry which is preliminary data.</text>
</comment>
<feature type="region of interest" description="Disordered" evidence="1">
    <location>
        <begin position="52"/>
        <end position="179"/>
    </location>
</feature>
<gene>
    <name evidence="2" type="ORF">H1R20_g7136</name>
</gene>
<feature type="non-terminal residue" evidence="2">
    <location>
        <position position="179"/>
    </location>
</feature>
<dbReference type="AlphaFoldDB" id="A0A9W8J899"/>
<proteinExistence type="predicted"/>
<feature type="compositionally biased region" description="Basic and acidic residues" evidence="1">
    <location>
        <begin position="121"/>
        <end position="133"/>
    </location>
</feature>
<protein>
    <submittedName>
        <fullName evidence="2">Uncharacterized protein</fullName>
    </submittedName>
</protein>
<accession>A0A9W8J899</accession>
<evidence type="ECO:0000256" key="1">
    <source>
        <dbReference type="SAM" id="MobiDB-lite"/>
    </source>
</evidence>
<evidence type="ECO:0000313" key="3">
    <source>
        <dbReference type="Proteomes" id="UP001140091"/>
    </source>
</evidence>
<dbReference type="Proteomes" id="UP001140091">
    <property type="component" value="Unassembled WGS sequence"/>
</dbReference>